<evidence type="ECO:0000313" key="1">
    <source>
        <dbReference type="EMBL" id="KAK4349184.1"/>
    </source>
</evidence>
<dbReference type="EMBL" id="JAVYJV010000017">
    <property type="protein sequence ID" value="KAK4349184.1"/>
    <property type="molecule type" value="Genomic_DNA"/>
</dbReference>
<gene>
    <name evidence="1" type="ORF">RND71_031939</name>
</gene>
<reference evidence="1" key="1">
    <citation type="submission" date="2023-12" db="EMBL/GenBank/DDBJ databases">
        <title>Genome assembly of Anisodus tanguticus.</title>
        <authorList>
            <person name="Wang Y.-J."/>
        </authorList>
    </citation>
    <scope>NUCLEOTIDE SEQUENCE</scope>
    <source>
        <strain evidence="1">KB-2021</strain>
        <tissue evidence="1">Leaf</tissue>
    </source>
</reference>
<dbReference type="Proteomes" id="UP001291623">
    <property type="component" value="Unassembled WGS sequence"/>
</dbReference>
<organism evidence="1 2">
    <name type="scientific">Anisodus tanguticus</name>
    <dbReference type="NCBI Taxonomy" id="243964"/>
    <lineage>
        <taxon>Eukaryota</taxon>
        <taxon>Viridiplantae</taxon>
        <taxon>Streptophyta</taxon>
        <taxon>Embryophyta</taxon>
        <taxon>Tracheophyta</taxon>
        <taxon>Spermatophyta</taxon>
        <taxon>Magnoliopsida</taxon>
        <taxon>eudicotyledons</taxon>
        <taxon>Gunneridae</taxon>
        <taxon>Pentapetalae</taxon>
        <taxon>asterids</taxon>
        <taxon>lamiids</taxon>
        <taxon>Solanales</taxon>
        <taxon>Solanaceae</taxon>
        <taxon>Solanoideae</taxon>
        <taxon>Hyoscyameae</taxon>
        <taxon>Anisodus</taxon>
    </lineage>
</organism>
<keyword evidence="2" id="KW-1185">Reference proteome</keyword>
<sequence length="65" mass="7495">MNDLRIFVRSKNFENILSSRAPFEVIFTVLFSSQRGSFPILHSVRQIGALNGLGRFSIFDIYTNR</sequence>
<proteinExistence type="predicted"/>
<accession>A0AAE1RBN2</accession>
<protein>
    <submittedName>
        <fullName evidence="1">Uncharacterized protein</fullName>
    </submittedName>
</protein>
<dbReference type="AlphaFoldDB" id="A0AAE1RBN2"/>
<name>A0AAE1RBN2_9SOLA</name>
<comment type="caution">
    <text evidence="1">The sequence shown here is derived from an EMBL/GenBank/DDBJ whole genome shotgun (WGS) entry which is preliminary data.</text>
</comment>
<evidence type="ECO:0000313" key="2">
    <source>
        <dbReference type="Proteomes" id="UP001291623"/>
    </source>
</evidence>